<dbReference type="InterPro" id="IPR025633">
    <property type="entry name" value="DUF4291"/>
</dbReference>
<protein>
    <submittedName>
        <fullName evidence="1">DUF4291 domain-containing protein</fullName>
    </submittedName>
</protein>
<dbReference type="Pfam" id="PF14124">
    <property type="entry name" value="DUF4291"/>
    <property type="match status" value="1"/>
</dbReference>
<keyword evidence="2" id="KW-1185">Reference proteome</keyword>
<evidence type="ECO:0000313" key="2">
    <source>
        <dbReference type="Proteomes" id="UP000597206"/>
    </source>
</evidence>
<proteinExistence type="predicted"/>
<dbReference type="PANTHER" id="PTHR38567">
    <property type="entry name" value="DUF4291 DOMAIN-CONTAINING PROTEIN"/>
    <property type="match status" value="1"/>
</dbReference>
<reference evidence="1 2" key="1">
    <citation type="submission" date="2020-11" db="EMBL/GenBank/DDBJ databases">
        <title>Vibrio nitrifigilis sp. nov., a marine nitrogen-fixing bacterium isolated from the lagoon sediment of an islet inside an atoll.</title>
        <authorList>
            <person name="Wang L.-T."/>
            <person name="Shieh W.Y."/>
        </authorList>
    </citation>
    <scope>NUCLEOTIDE SEQUENCE [LARGE SCALE GENOMIC DNA]</scope>
    <source>
        <strain evidence="1 2">NFV-1</strain>
    </source>
</reference>
<dbReference type="PANTHER" id="PTHR38567:SF1">
    <property type="entry name" value="DUF4291 DOMAIN-CONTAINING PROTEIN"/>
    <property type="match status" value="1"/>
</dbReference>
<organism evidence="1 2">
    <name type="scientific">Vibrio nitrifigilis</name>
    <dbReference type="NCBI Taxonomy" id="2789781"/>
    <lineage>
        <taxon>Bacteria</taxon>
        <taxon>Pseudomonadati</taxon>
        <taxon>Pseudomonadota</taxon>
        <taxon>Gammaproteobacteria</taxon>
        <taxon>Vibrionales</taxon>
        <taxon>Vibrionaceae</taxon>
        <taxon>Vibrio</taxon>
    </lineage>
</organism>
<sequence length="210" mass="24882">MMLEFDNYIKQYRTWPTIGRTIMAQYNENEIVVYQAYNEKIARFAAKNGHFGGDFSFERMTWIKTNFLWMMYRSGWGSKSNQEVTLAISIRRDAFEYMYHNAVSSSFSSANEADLSIWKQKVRESDIRLQWDPDHDPFGSNLKRRAVQIGIRGSTLRKFNSDWITNIEDVSNFVEQQKRNIDNNNISSLILPKERPYVFKFDEKVELLQL</sequence>
<evidence type="ECO:0000313" key="1">
    <source>
        <dbReference type="EMBL" id="MBF9003322.1"/>
    </source>
</evidence>
<name>A0ABS0GLL6_9VIBR</name>
<accession>A0ABS0GLL6</accession>
<dbReference type="Proteomes" id="UP000597206">
    <property type="component" value="Unassembled WGS sequence"/>
</dbReference>
<dbReference type="RefSeq" id="WP_196125234.1">
    <property type="nucleotide sequence ID" value="NZ_JADPMR010000004.1"/>
</dbReference>
<comment type="caution">
    <text evidence="1">The sequence shown here is derived from an EMBL/GenBank/DDBJ whole genome shotgun (WGS) entry which is preliminary data.</text>
</comment>
<dbReference type="EMBL" id="JADPMR010000004">
    <property type="protein sequence ID" value="MBF9003322.1"/>
    <property type="molecule type" value="Genomic_DNA"/>
</dbReference>
<gene>
    <name evidence="1" type="ORF">I1A42_22850</name>
</gene>